<protein>
    <recommendedName>
        <fullName evidence="4">DUF3096 domain-containing protein</fullName>
    </recommendedName>
</protein>
<keyword evidence="1" id="KW-0812">Transmembrane</keyword>
<dbReference type="Proteomes" id="UP000653631">
    <property type="component" value="Unassembled WGS sequence"/>
</dbReference>
<keyword evidence="1" id="KW-1133">Transmembrane helix</keyword>
<dbReference type="EMBL" id="BOLH01000018">
    <property type="protein sequence ID" value="GIC72577.1"/>
    <property type="molecule type" value="Genomic_DNA"/>
</dbReference>
<organism evidence="2 3">
    <name type="scientific">Limosilactobacillus fermentum</name>
    <name type="common">Lactobacillus fermentum</name>
    <dbReference type="NCBI Taxonomy" id="1613"/>
    <lineage>
        <taxon>Bacteria</taxon>
        <taxon>Bacillati</taxon>
        <taxon>Bacillota</taxon>
        <taxon>Bacilli</taxon>
        <taxon>Lactobacillales</taxon>
        <taxon>Lactobacillaceae</taxon>
        <taxon>Limosilactobacillus</taxon>
    </lineage>
</organism>
<evidence type="ECO:0000256" key="1">
    <source>
        <dbReference type="SAM" id="Phobius"/>
    </source>
</evidence>
<evidence type="ECO:0000313" key="2">
    <source>
        <dbReference type="EMBL" id="GIC72577.1"/>
    </source>
</evidence>
<feature type="transmembrane region" description="Helical" evidence="1">
    <location>
        <begin position="6"/>
        <end position="23"/>
    </location>
</feature>
<comment type="caution">
    <text evidence="2">The sequence shown here is derived from an EMBL/GenBank/DDBJ whole genome shotgun (WGS) entry which is preliminary data.</text>
</comment>
<reference evidence="2 3" key="1">
    <citation type="submission" date="2021-01" db="EMBL/GenBank/DDBJ databases">
        <title>Development of a method for detection of lactic acid bacteria that cause putrefactive shochu mash.</title>
        <authorList>
            <person name="Takashita H."/>
            <person name="Fujihara E."/>
            <person name="Takayama K."/>
            <person name="Yamamoto H."/>
            <person name="Mizutani M."/>
            <person name="Kajiwara Y."/>
        </authorList>
    </citation>
    <scope>NUCLEOTIDE SEQUENCE [LARGE SCALE GENOMIC DNA]</scope>
    <source>
        <strain evidence="2 3">01-B1</strain>
    </source>
</reference>
<proteinExistence type="predicted"/>
<gene>
    <name evidence="2" type="ORF">LF01B1_15920</name>
</gene>
<feature type="transmembrane region" description="Helical" evidence="1">
    <location>
        <begin position="30"/>
        <end position="46"/>
    </location>
</feature>
<name>A0ABD0ANJ4_LIMFE</name>
<dbReference type="RefSeq" id="WP_331191320.1">
    <property type="nucleotide sequence ID" value="NZ_JAQSFG010000042.1"/>
</dbReference>
<accession>A0ABD0ANJ4</accession>
<dbReference type="AlphaFoldDB" id="A0ABD0ANJ4"/>
<evidence type="ECO:0000313" key="3">
    <source>
        <dbReference type="Proteomes" id="UP000653631"/>
    </source>
</evidence>
<sequence length="49" mass="5566">MIVPLTFSTIVIILLIPVFWVLWKIFWQTILIGLMLILLGAGQLIGSNR</sequence>
<evidence type="ECO:0008006" key="4">
    <source>
        <dbReference type="Google" id="ProtNLM"/>
    </source>
</evidence>
<keyword evidence="1" id="KW-0472">Membrane</keyword>